<feature type="transmembrane region" description="Helical" evidence="5">
    <location>
        <begin position="74"/>
        <end position="93"/>
    </location>
</feature>
<gene>
    <name evidence="6" type="ORF">N180_00345</name>
</gene>
<comment type="caution">
    <text evidence="6">The sequence shown here is derived from an EMBL/GenBank/DDBJ whole genome shotgun (WGS) entry which is preliminary data.</text>
</comment>
<evidence type="ECO:0000256" key="4">
    <source>
        <dbReference type="ARBA" id="ARBA00023136"/>
    </source>
</evidence>
<accession>A0A081PBQ0</accession>
<evidence type="ECO:0000256" key="3">
    <source>
        <dbReference type="ARBA" id="ARBA00022989"/>
    </source>
</evidence>
<reference evidence="6 7" key="1">
    <citation type="journal article" date="1992" name="Int. J. Syst. Bacteriol.">
        <title>Sphingobacterium antarcticus sp. nov. a Psychrotrophic Bacterium from the Soils of Schirmacher Oasis, Antarctica.</title>
        <authorList>
            <person name="Shivaji S."/>
            <person name="Ray M.K."/>
            <person name="Rao N.S."/>
            <person name="Saiserr L."/>
            <person name="Jagannadham M.V."/>
            <person name="Kumar G.S."/>
            <person name="Reddy G."/>
            <person name="Bhargava P.M."/>
        </authorList>
    </citation>
    <scope>NUCLEOTIDE SEQUENCE [LARGE SCALE GENOMIC DNA]</scope>
    <source>
        <strain evidence="6 7">4BY</strain>
    </source>
</reference>
<name>A0A081PBQ0_9SPHI</name>
<sequence>MTESKKTKITYWVSTGILAIFIIPGIFFLNSKMALDGTAHLGLPLWFHWELGIAKFIGGIILIVPLFPKRLKEWTYVAFGIDFISAFIAILAVDGVGGMWYSPIVMFIVLLVSYSSYHKLNSTVPA</sequence>
<dbReference type="RefSeq" id="WP_037444667.1">
    <property type="nucleotide sequence ID" value="NZ_JNFF01000117.1"/>
</dbReference>
<evidence type="ECO:0000256" key="2">
    <source>
        <dbReference type="ARBA" id="ARBA00022692"/>
    </source>
</evidence>
<dbReference type="Proteomes" id="UP000028007">
    <property type="component" value="Unassembled WGS sequence"/>
</dbReference>
<organism evidence="6 7">
    <name type="scientific">Pedobacter antarcticus 4BY</name>
    <dbReference type="NCBI Taxonomy" id="1358423"/>
    <lineage>
        <taxon>Bacteria</taxon>
        <taxon>Pseudomonadati</taxon>
        <taxon>Bacteroidota</taxon>
        <taxon>Sphingobacteriia</taxon>
        <taxon>Sphingobacteriales</taxon>
        <taxon>Sphingobacteriaceae</taxon>
        <taxon>Pedobacter</taxon>
    </lineage>
</organism>
<evidence type="ECO:0000313" key="6">
    <source>
        <dbReference type="EMBL" id="KEQ28123.1"/>
    </source>
</evidence>
<dbReference type="AlphaFoldDB" id="A0A081PBQ0"/>
<dbReference type="OrthoDB" id="7960583at2"/>
<comment type="subcellular location">
    <subcellularLocation>
        <location evidence="1">Membrane</location>
        <topology evidence="1">Multi-pass membrane protein</topology>
    </subcellularLocation>
</comment>
<dbReference type="GO" id="GO:0016020">
    <property type="term" value="C:membrane"/>
    <property type="evidence" value="ECO:0007669"/>
    <property type="project" value="UniProtKB-SubCell"/>
</dbReference>
<feature type="transmembrane region" description="Helical" evidence="5">
    <location>
        <begin position="99"/>
        <end position="117"/>
    </location>
</feature>
<evidence type="ECO:0000256" key="5">
    <source>
        <dbReference type="SAM" id="Phobius"/>
    </source>
</evidence>
<protein>
    <recommendedName>
        <fullName evidence="8">DoxX-like family protein</fullName>
    </recommendedName>
</protein>
<evidence type="ECO:0000313" key="7">
    <source>
        <dbReference type="Proteomes" id="UP000028007"/>
    </source>
</evidence>
<feature type="transmembrane region" description="Helical" evidence="5">
    <location>
        <begin position="9"/>
        <end position="29"/>
    </location>
</feature>
<evidence type="ECO:0008006" key="8">
    <source>
        <dbReference type="Google" id="ProtNLM"/>
    </source>
</evidence>
<evidence type="ECO:0000256" key="1">
    <source>
        <dbReference type="ARBA" id="ARBA00004141"/>
    </source>
</evidence>
<proteinExistence type="predicted"/>
<dbReference type="Pfam" id="PF13564">
    <property type="entry name" value="DoxX_2"/>
    <property type="match status" value="1"/>
</dbReference>
<keyword evidence="3 5" id="KW-1133">Transmembrane helix</keyword>
<feature type="transmembrane region" description="Helical" evidence="5">
    <location>
        <begin position="49"/>
        <end position="67"/>
    </location>
</feature>
<dbReference type="EMBL" id="JNFF01000117">
    <property type="protein sequence ID" value="KEQ28123.1"/>
    <property type="molecule type" value="Genomic_DNA"/>
</dbReference>
<dbReference type="InterPro" id="IPR032808">
    <property type="entry name" value="DoxX"/>
</dbReference>
<dbReference type="eggNOG" id="ENOG5031TV8">
    <property type="taxonomic scope" value="Bacteria"/>
</dbReference>
<keyword evidence="2 5" id="KW-0812">Transmembrane</keyword>
<keyword evidence="7" id="KW-1185">Reference proteome</keyword>
<keyword evidence="4 5" id="KW-0472">Membrane</keyword>